<evidence type="ECO:0000256" key="4">
    <source>
        <dbReference type="ARBA" id="ARBA00022692"/>
    </source>
</evidence>
<sequence length="307" mass="36146">MEIYISTPRKTSTLTIIIFTLLGFFLSSAIYSKYSRDLYKTVCNSQWSKLENALSSKKFAYPSSLLALETDDESSGDSNYEPYENLDWESEHRFNKTEKDSWRNGSSPDVRFVVDENNKVLYCELPKVGCTNWKRTMLQLIQPNTFGKLAFDDIKGPHGHYGEEGYKYITEWPAEERLKMVDSFYKFIFVRHPLERILSAYRVDLAAGGSRIRHWKRYVDLCGICSFDWDFIGKLETVNEDSQFVLEDMKVSHLAEYPTKNRTTDHSMIIRYYKGLGRHWLEKIYETYKPDFDLFGYDIPHYLIDIQ</sequence>
<comment type="similarity">
    <text evidence="2 9">Belongs to the sulfotransferase 2 family.</text>
</comment>
<dbReference type="InterPro" id="IPR018011">
    <property type="entry name" value="Carb_sulfotrans_8-10"/>
</dbReference>
<evidence type="ECO:0000256" key="7">
    <source>
        <dbReference type="ARBA" id="ARBA00023136"/>
    </source>
</evidence>
<keyword evidence="3 9" id="KW-0808">Transferase</keyword>
<keyword evidence="5 9" id="KW-1133">Transmembrane helix</keyword>
<name>A0ABN7SVZ4_OIKDI</name>
<evidence type="ECO:0000256" key="6">
    <source>
        <dbReference type="ARBA" id="ARBA00023034"/>
    </source>
</evidence>
<evidence type="ECO:0000256" key="5">
    <source>
        <dbReference type="ARBA" id="ARBA00022989"/>
    </source>
</evidence>
<evidence type="ECO:0000256" key="3">
    <source>
        <dbReference type="ARBA" id="ARBA00022679"/>
    </source>
</evidence>
<accession>A0ABN7SVZ4</accession>
<reference evidence="10 11" key="1">
    <citation type="submission" date="2021-04" db="EMBL/GenBank/DDBJ databases">
        <authorList>
            <person name="Bliznina A."/>
        </authorList>
    </citation>
    <scope>NUCLEOTIDE SEQUENCE [LARGE SCALE GENOMIC DNA]</scope>
</reference>
<evidence type="ECO:0000256" key="2">
    <source>
        <dbReference type="ARBA" id="ARBA00006339"/>
    </source>
</evidence>
<evidence type="ECO:0000313" key="10">
    <source>
        <dbReference type="EMBL" id="CAG5106031.1"/>
    </source>
</evidence>
<keyword evidence="9" id="KW-0735">Signal-anchor</keyword>
<dbReference type="Pfam" id="PF03567">
    <property type="entry name" value="Sulfotransfer_2"/>
    <property type="match status" value="2"/>
</dbReference>
<keyword evidence="7 9" id="KW-0472">Membrane</keyword>
<dbReference type="EC" id="2.8.2.-" evidence="9"/>
<dbReference type="InterPro" id="IPR005331">
    <property type="entry name" value="Sulfotransferase"/>
</dbReference>
<keyword evidence="8 9" id="KW-0325">Glycoprotein</keyword>
<evidence type="ECO:0000256" key="1">
    <source>
        <dbReference type="ARBA" id="ARBA00004323"/>
    </source>
</evidence>
<dbReference type="Proteomes" id="UP001158576">
    <property type="component" value="Chromosome 1"/>
</dbReference>
<dbReference type="PANTHER" id="PTHR12137">
    <property type="entry name" value="CARBOHYDRATE SULFOTRANSFERASE"/>
    <property type="match status" value="1"/>
</dbReference>
<keyword evidence="4 9" id="KW-0812">Transmembrane</keyword>
<dbReference type="PANTHER" id="PTHR12137:SF54">
    <property type="entry name" value="CARBOHYDRATE SULFOTRANSFERASE"/>
    <property type="match status" value="1"/>
</dbReference>
<evidence type="ECO:0000256" key="8">
    <source>
        <dbReference type="ARBA" id="ARBA00023180"/>
    </source>
</evidence>
<organism evidence="10 11">
    <name type="scientific">Oikopleura dioica</name>
    <name type="common">Tunicate</name>
    <dbReference type="NCBI Taxonomy" id="34765"/>
    <lineage>
        <taxon>Eukaryota</taxon>
        <taxon>Metazoa</taxon>
        <taxon>Chordata</taxon>
        <taxon>Tunicata</taxon>
        <taxon>Appendicularia</taxon>
        <taxon>Copelata</taxon>
        <taxon>Oikopleuridae</taxon>
        <taxon>Oikopleura</taxon>
    </lineage>
</organism>
<dbReference type="EMBL" id="OU015566">
    <property type="protein sequence ID" value="CAG5106031.1"/>
    <property type="molecule type" value="Genomic_DNA"/>
</dbReference>
<evidence type="ECO:0000313" key="11">
    <source>
        <dbReference type="Proteomes" id="UP001158576"/>
    </source>
</evidence>
<evidence type="ECO:0000256" key="9">
    <source>
        <dbReference type="RuleBase" id="RU364020"/>
    </source>
</evidence>
<keyword evidence="9" id="KW-0119">Carbohydrate metabolism</keyword>
<proteinExistence type="inferred from homology"/>
<keyword evidence="6 9" id="KW-0333">Golgi apparatus</keyword>
<comment type="subcellular location">
    <subcellularLocation>
        <location evidence="1 9">Golgi apparatus membrane</location>
        <topology evidence="1 9">Single-pass type II membrane protein</topology>
    </subcellularLocation>
</comment>
<gene>
    <name evidence="10" type="ORF">OKIOD_LOCUS11416</name>
</gene>
<protein>
    <recommendedName>
        <fullName evidence="9">Carbohydrate sulfotransferase</fullName>
        <ecNumber evidence="9">2.8.2.-</ecNumber>
    </recommendedName>
</protein>
<keyword evidence="11" id="KW-1185">Reference proteome</keyword>
<feature type="transmembrane region" description="Helical" evidence="9">
    <location>
        <begin position="12"/>
        <end position="31"/>
    </location>
</feature>